<dbReference type="EMBL" id="CP025198">
    <property type="protein sequence ID" value="AXE39940.1"/>
    <property type="molecule type" value="Genomic_DNA"/>
</dbReference>
<organism evidence="1 2">
    <name type="scientific">Acidipropionibacterium virtanenii</name>
    <dbReference type="NCBI Taxonomy" id="2057246"/>
    <lineage>
        <taxon>Bacteria</taxon>
        <taxon>Bacillati</taxon>
        <taxon>Actinomycetota</taxon>
        <taxon>Actinomycetes</taxon>
        <taxon>Propionibacteriales</taxon>
        <taxon>Propionibacteriaceae</taxon>
        <taxon>Acidipropionibacterium</taxon>
    </lineage>
</organism>
<evidence type="ECO:0000313" key="1">
    <source>
        <dbReference type="EMBL" id="AXE39940.1"/>
    </source>
</evidence>
<dbReference type="RefSeq" id="WP_114045738.1">
    <property type="nucleotide sequence ID" value="NZ_CP025198.1"/>
</dbReference>
<dbReference type="PROSITE" id="PS51257">
    <property type="entry name" value="PROKAR_LIPOPROTEIN"/>
    <property type="match status" value="1"/>
</dbReference>
<dbReference type="OrthoDB" id="9968746at2"/>
<proteinExistence type="predicted"/>
<accession>A0A344UXE2</accession>
<sequence>MTSARLIRTAAAVTAGVLMTGFLGGCSMLQDKGSTTTCQQFAGMSDHTGLGISASDNQTDVIDSMLSAHDKSIDAMNEGLAYTRIIAYCNIYEGQSGSNQDKTVDNIPGLD</sequence>
<dbReference type="AlphaFoldDB" id="A0A344UXE2"/>
<keyword evidence="2" id="KW-1185">Reference proteome</keyword>
<protein>
    <submittedName>
        <fullName evidence="1">Uncharacterized protein</fullName>
    </submittedName>
</protein>
<name>A0A344UXE2_9ACTN</name>
<evidence type="ECO:0000313" key="2">
    <source>
        <dbReference type="Proteomes" id="UP000251995"/>
    </source>
</evidence>
<reference evidence="1 2" key="1">
    <citation type="submission" date="2017-12" db="EMBL/GenBank/DDBJ databases">
        <title>The whole genome sequence of the Acidipropionibacterium virtanenii sp. nov. type strain JS278.</title>
        <authorList>
            <person name="Laine P."/>
            <person name="Deptula P."/>
            <person name="Varmanen P."/>
            <person name="Auvinen P."/>
        </authorList>
    </citation>
    <scope>NUCLEOTIDE SEQUENCE [LARGE SCALE GENOMIC DNA]</scope>
    <source>
        <strain evidence="1 2">JS278</strain>
    </source>
</reference>
<dbReference type="KEGG" id="acij:JS278_02805"/>
<gene>
    <name evidence="1" type="ORF">JS278_02805</name>
</gene>
<dbReference type="Proteomes" id="UP000251995">
    <property type="component" value="Chromosome"/>
</dbReference>